<keyword evidence="4" id="KW-0804">Transcription</keyword>
<dbReference type="InterPro" id="IPR036388">
    <property type="entry name" value="WH-like_DNA-bd_sf"/>
</dbReference>
<organism evidence="5 6">
    <name type="scientific">Bombilactobacillus thymidiniphilus</name>
    <dbReference type="NCBI Taxonomy" id="2923363"/>
    <lineage>
        <taxon>Bacteria</taxon>
        <taxon>Bacillati</taxon>
        <taxon>Bacillota</taxon>
        <taxon>Bacilli</taxon>
        <taxon>Lactobacillales</taxon>
        <taxon>Lactobacillaceae</taxon>
        <taxon>Bombilactobacillus</taxon>
    </lineage>
</organism>
<evidence type="ECO:0000256" key="2">
    <source>
        <dbReference type="ARBA" id="ARBA00023015"/>
    </source>
</evidence>
<evidence type="ECO:0000313" key="6">
    <source>
        <dbReference type="Proteomes" id="UP000831947"/>
    </source>
</evidence>
<dbReference type="Gene3D" id="1.10.10.10">
    <property type="entry name" value="Winged helix-like DNA-binding domain superfamily/Winged helix DNA-binding domain"/>
    <property type="match status" value="1"/>
</dbReference>
<evidence type="ECO:0000256" key="4">
    <source>
        <dbReference type="ARBA" id="ARBA00023163"/>
    </source>
</evidence>
<keyword evidence="2" id="KW-0805">Transcription regulation</keyword>
<dbReference type="EMBL" id="CP093365">
    <property type="protein sequence ID" value="UQS83661.1"/>
    <property type="molecule type" value="Genomic_DNA"/>
</dbReference>
<dbReference type="SUPFAM" id="SSF46785">
    <property type="entry name" value="Winged helix' DNA-binding domain"/>
    <property type="match status" value="1"/>
</dbReference>
<dbReference type="NCBIfam" id="TIGR02698">
    <property type="entry name" value="CopY_TcrY"/>
    <property type="match status" value="1"/>
</dbReference>
<accession>A0ABY4PDT1</accession>
<proteinExistence type="inferred from homology"/>
<name>A0ABY4PDT1_9LACO</name>
<gene>
    <name evidence="5" type="ORF">MOO47_00200</name>
</gene>
<evidence type="ECO:0000256" key="3">
    <source>
        <dbReference type="ARBA" id="ARBA00023125"/>
    </source>
</evidence>
<dbReference type="Proteomes" id="UP000831947">
    <property type="component" value="Chromosome"/>
</dbReference>
<dbReference type="Pfam" id="PF03965">
    <property type="entry name" value="Penicillinase_R"/>
    <property type="match status" value="1"/>
</dbReference>
<dbReference type="InterPro" id="IPR036390">
    <property type="entry name" value="WH_DNA-bd_sf"/>
</dbReference>
<protein>
    <submittedName>
        <fullName evidence="5">CopY/TcrY family copper transport repressor</fullName>
    </submittedName>
</protein>
<dbReference type="InterPro" id="IPR005650">
    <property type="entry name" value="BlaI_family"/>
</dbReference>
<evidence type="ECO:0000256" key="1">
    <source>
        <dbReference type="ARBA" id="ARBA00011046"/>
    </source>
</evidence>
<dbReference type="InterPro" id="IPR014071">
    <property type="entry name" value="Cu_transp_CopY/TcrY"/>
</dbReference>
<dbReference type="PIRSF" id="PIRSF019455">
    <property type="entry name" value="CopR_AtkY"/>
    <property type="match status" value="1"/>
</dbReference>
<reference evidence="5 6" key="1">
    <citation type="journal article" date="2022" name="Int. J. Syst. Evol. Microbiol.">
        <title>Apilactobacillus apisilvae sp. nov., Nicolia spurrieriana gen. nov. sp. nov., Bombilactobacillus folatiphilus sp. nov. and Bombilactobacillus thymidiniphilus sp. nov., four new lactic acid bacterial isolates from stingless bees Tetragonula carbonaria and Austroplebeia australis.</title>
        <authorList>
            <person name="Oliphant S.A."/>
            <person name="Watson-Haigh N.S."/>
            <person name="Sumby K.M."/>
            <person name="Gardner J."/>
            <person name="Groom S."/>
            <person name="Jiranek V."/>
        </authorList>
    </citation>
    <scope>NUCLEOTIDE SEQUENCE [LARGE SCALE GENOMIC DNA]</scope>
    <source>
        <strain evidence="5 6">SG4_A1</strain>
    </source>
</reference>
<evidence type="ECO:0000313" key="5">
    <source>
        <dbReference type="EMBL" id="UQS83661.1"/>
    </source>
</evidence>
<keyword evidence="6" id="KW-1185">Reference proteome</keyword>
<sequence length="146" mass="16834">MTLPVDATEMTKSEWELMRIIWTKGQAGSSEISNLIRVKKDWTESTVKTLLRRLVSKQILKTTKDGRRFTYSPQITEGAAMDQLTDEMFSRMCDMKKGREIVKLIFETALSQDDIHAMQTILTEKIKTAPKQINCNCLPIEKNCCW</sequence>
<dbReference type="RefSeq" id="WP_249512846.1">
    <property type="nucleotide sequence ID" value="NZ_CP093365.1"/>
</dbReference>
<comment type="similarity">
    <text evidence="1">Belongs to the BlaI transcriptional regulatory family.</text>
</comment>
<keyword evidence="3" id="KW-0238">DNA-binding</keyword>